<feature type="compositionally biased region" description="Polar residues" evidence="1">
    <location>
        <begin position="494"/>
        <end position="503"/>
    </location>
</feature>
<feature type="compositionally biased region" description="Polar residues" evidence="1">
    <location>
        <begin position="376"/>
        <end position="392"/>
    </location>
</feature>
<feature type="compositionally biased region" description="Acidic residues" evidence="1">
    <location>
        <begin position="99"/>
        <end position="139"/>
    </location>
</feature>
<dbReference type="AlphaFoldDB" id="A0A6C0CSN6"/>
<dbReference type="InterPro" id="IPR043910">
    <property type="entry name" value="DUF5767"/>
</dbReference>
<evidence type="ECO:0000256" key="1">
    <source>
        <dbReference type="SAM" id="MobiDB-lite"/>
    </source>
</evidence>
<feature type="compositionally biased region" description="Pro residues" evidence="1">
    <location>
        <begin position="345"/>
        <end position="357"/>
    </location>
</feature>
<reference evidence="2" key="1">
    <citation type="journal article" date="2020" name="Nature">
        <title>Giant virus diversity and host interactions through global metagenomics.</title>
        <authorList>
            <person name="Schulz F."/>
            <person name="Roux S."/>
            <person name="Paez-Espino D."/>
            <person name="Jungbluth S."/>
            <person name="Walsh D.A."/>
            <person name="Denef V.J."/>
            <person name="McMahon K.D."/>
            <person name="Konstantinidis K.T."/>
            <person name="Eloe-Fadrosh E.A."/>
            <person name="Kyrpides N.C."/>
            <person name="Woyke T."/>
        </authorList>
    </citation>
    <scope>NUCLEOTIDE SEQUENCE</scope>
    <source>
        <strain evidence="2">GVMAG-M-3300021473-15</strain>
    </source>
</reference>
<feature type="region of interest" description="Disordered" evidence="1">
    <location>
        <begin position="68"/>
        <end position="146"/>
    </location>
</feature>
<organism evidence="2">
    <name type="scientific">viral metagenome</name>
    <dbReference type="NCBI Taxonomy" id="1070528"/>
    <lineage>
        <taxon>unclassified sequences</taxon>
        <taxon>metagenomes</taxon>
        <taxon>organismal metagenomes</taxon>
    </lineage>
</organism>
<evidence type="ECO:0000313" key="2">
    <source>
        <dbReference type="EMBL" id="QHT06709.1"/>
    </source>
</evidence>
<dbReference type="Pfam" id="PF19071">
    <property type="entry name" value="DUF5767"/>
    <property type="match status" value="1"/>
</dbReference>
<accession>A0A6C0CSN6</accession>
<feature type="compositionally biased region" description="Low complexity" evidence="1">
    <location>
        <begin position="453"/>
        <end position="463"/>
    </location>
</feature>
<name>A0A6C0CSN6_9ZZZZ</name>
<feature type="region of interest" description="Disordered" evidence="1">
    <location>
        <begin position="443"/>
        <end position="512"/>
    </location>
</feature>
<feature type="region of interest" description="Disordered" evidence="1">
    <location>
        <begin position="302"/>
        <end position="393"/>
    </location>
</feature>
<protein>
    <submittedName>
        <fullName evidence="2">Uncharacterized protein</fullName>
    </submittedName>
</protein>
<sequence>MDDTLNSQQHSLSSGFFNVEHTPMLTITNQAPVYAPPSTLPTNTNEQREIQELGTLANQHKIRLTTAKPQGFVPPLPPSQQQRHFPSPKPKPNLKINIDDDMEDDDASVSDLSGAEDDEGGTDEEEGDDDEEGDEEEESVLSSESEKMDLLMKLDELRNSGHIVRTFDLNNRLIEIKKEVHRIKHSVELNASIKFQQKMLMACVTGIEFLNKRYDPFDISLDGWSENVFENVDDFRTIFEKLYEKYKSRAEMAPEIELLLALAGSAFMFNLSNSLFKNISSSVHGQMKNLRKTIKTAFNESTLNPEQQQQQQQQQYSPPPQQSQMPNLGGLNLSSLMQNLSNLVQPPPPSHRQPVPEPFQQRASPPHYPPVQPHPSTYSAPVSNHEQPSTNYAHPLLNSGKHVPPTVPPRLVPEMTAFGPSPPKQMNSEQLRQSQINMFRNETEANDDNDRFSIASSSSSIVEPSKRSQNNKGRGGSARVVTGRGRGRGRGGIASNSKLNTGLSNGGREIVL</sequence>
<dbReference type="EMBL" id="MN739474">
    <property type="protein sequence ID" value="QHT06709.1"/>
    <property type="molecule type" value="Genomic_DNA"/>
</dbReference>
<proteinExistence type="predicted"/>
<feature type="compositionally biased region" description="Low complexity" evidence="1">
    <location>
        <begin position="307"/>
        <end position="343"/>
    </location>
</feature>